<dbReference type="OrthoDB" id="2976553at2759"/>
<dbReference type="AlphaFoldDB" id="A0A369JT33"/>
<sequence length="185" mass="20486">MPAQFTPAQFGLERSSRNVQVAFQRHFNDAGSYLAALVDRRRDNGDGGVGADGVDTDLLEKAFDFPPNKYSALALESYLIHMCFEKNRGISTAEAIVSTFTHYWFHMDGSYAGTYARCPESDTITGCPARSVVIRHTVDIIRERGRYPSFCEDAASVSLSELARMMESDGRAEVLEAFSNLVRGP</sequence>
<comment type="caution">
    <text evidence="1">The sequence shown here is derived from an EMBL/GenBank/DDBJ whole genome shotgun (WGS) entry which is preliminary data.</text>
</comment>
<protein>
    <submittedName>
        <fullName evidence="1">Uncharacterized protein</fullName>
    </submittedName>
</protein>
<dbReference type="STRING" id="39966.A0A369JT33"/>
<keyword evidence="2" id="KW-1185">Reference proteome</keyword>
<evidence type="ECO:0000313" key="2">
    <source>
        <dbReference type="Proteomes" id="UP000076154"/>
    </source>
</evidence>
<gene>
    <name evidence="1" type="ORF">Hypma_008295</name>
</gene>
<dbReference type="EMBL" id="LUEZ02000043">
    <property type="protein sequence ID" value="RDB24502.1"/>
    <property type="molecule type" value="Genomic_DNA"/>
</dbReference>
<evidence type="ECO:0000313" key="1">
    <source>
        <dbReference type="EMBL" id="RDB24502.1"/>
    </source>
</evidence>
<reference evidence="1" key="1">
    <citation type="submission" date="2018-04" db="EMBL/GenBank/DDBJ databases">
        <title>Whole genome sequencing of Hypsizygus marmoreus.</title>
        <authorList>
            <person name="Choi I.-G."/>
            <person name="Min B."/>
            <person name="Kim J.-G."/>
            <person name="Kim S."/>
            <person name="Oh Y.-L."/>
            <person name="Kong W.-S."/>
            <person name="Park H."/>
            <person name="Jeong J."/>
            <person name="Song E.-S."/>
        </authorList>
    </citation>
    <scope>NUCLEOTIDE SEQUENCE [LARGE SCALE GENOMIC DNA]</scope>
    <source>
        <strain evidence="1">51987-8</strain>
    </source>
</reference>
<organism evidence="1 2">
    <name type="scientific">Hypsizygus marmoreus</name>
    <name type="common">White beech mushroom</name>
    <name type="synonym">Agaricus marmoreus</name>
    <dbReference type="NCBI Taxonomy" id="39966"/>
    <lineage>
        <taxon>Eukaryota</taxon>
        <taxon>Fungi</taxon>
        <taxon>Dikarya</taxon>
        <taxon>Basidiomycota</taxon>
        <taxon>Agaricomycotina</taxon>
        <taxon>Agaricomycetes</taxon>
        <taxon>Agaricomycetidae</taxon>
        <taxon>Agaricales</taxon>
        <taxon>Tricholomatineae</taxon>
        <taxon>Lyophyllaceae</taxon>
        <taxon>Hypsizygus</taxon>
    </lineage>
</organism>
<proteinExistence type="predicted"/>
<dbReference type="InParanoid" id="A0A369JT33"/>
<dbReference type="Proteomes" id="UP000076154">
    <property type="component" value="Unassembled WGS sequence"/>
</dbReference>
<name>A0A369JT33_HYPMA</name>
<accession>A0A369JT33</accession>